<name>A0A7Y0YBN6_9ACTO</name>
<dbReference type="InterPro" id="IPR000836">
    <property type="entry name" value="PRTase_dom"/>
</dbReference>
<comment type="caution">
    <text evidence="3">The sequence shown here is derived from an EMBL/GenBank/DDBJ whole genome shotgun (WGS) entry which is preliminary data.</text>
</comment>
<dbReference type="InterPro" id="IPR029057">
    <property type="entry name" value="PRTase-like"/>
</dbReference>
<dbReference type="Gene3D" id="3.40.50.2020">
    <property type="match status" value="1"/>
</dbReference>
<dbReference type="EMBL" id="JABCUI010000001">
    <property type="protein sequence ID" value="NMW86515.1"/>
    <property type="molecule type" value="Genomic_DNA"/>
</dbReference>
<reference evidence="3 4" key="1">
    <citation type="submission" date="2020-04" db="EMBL/GenBank/DDBJ databases">
        <title>Antimicrobial susceptibility and clonality of vaginal-derived multi-drug resistant Mobiluncus isolates in China.</title>
        <authorList>
            <person name="Zhang X."/>
        </authorList>
    </citation>
    <scope>NUCLEOTIDE SEQUENCE [LARGE SCALE GENOMIC DNA]</scope>
    <source>
        <strain evidence="3 4">19</strain>
    </source>
</reference>
<accession>A0A7Y0YBN6</accession>
<proteinExistence type="inferred from homology"/>
<dbReference type="SUPFAM" id="SSF53271">
    <property type="entry name" value="PRTase-like"/>
    <property type="match status" value="1"/>
</dbReference>
<organism evidence="3 4">
    <name type="scientific">Mobiluncus curtisii</name>
    <dbReference type="NCBI Taxonomy" id="2051"/>
    <lineage>
        <taxon>Bacteria</taxon>
        <taxon>Bacillati</taxon>
        <taxon>Actinomycetota</taxon>
        <taxon>Actinomycetes</taxon>
        <taxon>Actinomycetales</taxon>
        <taxon>Actinomycetaceae</taxon>
        <taxon>Mobiluncus</taxon>
    </lineage>
</organism>
<dbReference type="AlphaFoldDB" id="A0A7Y0YBN6"/>
<dbReference type="CDD" id="cd06223">
    <property type="entry name" value="PRTases_typeI"/>
    <property type="match status" value="1"/>
</dbReference>
<dbReference type="InterPro" id="IPR051910">
    <property type="entry name" value="ComF/GntX_DNA_util-trans"/>
</dbReference>
<evidence type="ECO:0000313" key="3">
    <source>
        <dbReference type="EMBL" id="NMW86515.1"/>
    </source>
</evidence>
<dbReference type="RefSeq" id="WP_169761732.1">
    <property type="nucleotide sequence ID" value="NZ_CAMYEK010000002.1"/>
</dbReference>
<feature type="domain" description="Phosphoribosyltransferase" evidence="2">
    <location>
        <begin position="200"/>
        <end position="241"/>
    </location>
</feature>
<dbReference type="Pfam" id="PF00156">
    <property type="entry name" value="Pribosyltran"/>
    <property type="match status" value="1"/>
</dbReference>
<evidence type="ECO:0000256" key="1">
    <source>
        <dbReference type="ARBA" id="ARBA00008007"/>
    </source>
</evidence>
<dbReference type="PANTHER" id="PTHR47505">
    <property type="entry name" value="DNA UTILIZATION PROTEIN YHGH"/>
    <property type="match status" value="1"/>
</dbReference>
<protein>
    <submittedName>
        <fullName evidence="3">ComF family protein</fullName>
    </submittedName>
</protein>
<dbReference type="Proteomes" id="UP000553981">
    <property type="component" value="Unassembled WGS sequence"/>
</dbReference>
<evidence type="ECO:0000259" key="2">
    <source>
        <dbReference type="Pfam" id="PF00156"/>
    </source>
</evidence>
<dbReference type="PANTHER" id="PTHR47505:SF1">
    <property type="entry name" value="DNA UTILIZATION PROTEIN YHGH"/>
    <property type="match status" value="1"/>
</dbReference>
<sequence>MVDFSGIWDAAGELGKVLLPTECVGCGAWDEEICDTCLAQMLGCPFPLQISEDDDNVADVPVFAIAKYDGPMRRVVLTGKHDKRRDLRAYFKAAGQSAVQGLRSENLLDTGKFGTGGTIRGEMFVVPAPSTHPQDPSEVAAAFAQGAARGLVAAGLCRQASVLEILELATGSTTQAGLGWEARNLNRHGKMQVRGSTVVAKRELAGKDLLIIDDVSATGATLREMIRVLSGLDATVLAGLVFASSRRETPVSGTQNFEK</sequence>
<evidence type="ECO:0000313" key="4">
    <source>
        <dbReference type="Proteomes" id="UP000553981"/>
    </source>
</evidence>
<comment type="similarity">
    <text evidence="1">Belongs to the ComF/GntX family.</text>
</comment>
<gene>
    <name evidence="3" type="ORF">HHJ67_01945</name>
</gene>